<accession>A0A9W6D228</accession>
<feature type="domain" description="Putative restriction endonuclease" evidence="1">
    <location>
        <begin position="19"/>
        <end position="179"/>
    </location>
</feature>
<dbReference type="InterPro" id="IPR012296">
    <property type="entry name" value="Nuclease_put_TT1808"/>
</dbReference>
<dbReference type="Proteomes" id="UP001144372">
    <property type="component" value="Unassembled WGS sequence"/>
</dbReference>
<dbReference type="CDD" id="cd06260">
    <property type="entry name" value="DUF820-like"/>
    <property type="match status" value="1"/>
</dbReference>
<organism evidence="2 3">
    <name type="scientific">Desulforhabdus amnigena</name>
    <dbReference type="NCBI Taxonomy" id="40218"/>
    <lineage>
        <taxon>Bacteria</taxon>
        <taxon>Pseudomonadati</taxon>
        <taxon>Thermodesulfobacteriota</taxon>
        <taxon>Syntrophobacteria</taxon>
        <taxon>Syntrophobacterales</taxon>
        <taxon>Syntrophobacteraceae</taxon>
        <taxon>Desulforhabdus</taxon>
    </lineage>
</organism>
<dbReference type="PANTHER" id="PTHR34107:SF4">
    <property type="entry name" value="SLL1222 PROTEIN"/>
    <property type="match status" value="1"/>
</dbReference>
<protein>
    <recommendedName>
        <fullName evidence="1">Putative restriction endonuclease domain-containing protein</fullName>
    </recommendedName>
</protein>
<dbReference type="RefSeq" id="WP_281792580.1">
    <property type="nucleotide sequence ID" value="NZ_BSDR01000001.1"/>
</dbReference>
<dbReference type="PANTHER" id="PTHR34107">
    <property type="entry name" value="SLL0198 PROTEIN-RELATED"/>
    <property type="match status" value="1"/>
</dbReference>
<comment type="caution">
    <text evidence="2">The sequence shown here is derived from an EMBL/GenBank/DDBJ whole genome shotgun (WGS) entry which is preliminary data.</text>
</comment>
<dbReference type="AlphaFoldDB" id="A0A9W6D228"/>
<proteinExistence type="predicted"/>
<keyword evidence="3" id="KW-1185">Reference proteome</keyword>
<dbReference type="InterPro" id="IPR008538">
    <property type="entry name" value="Uma2"/>
</dbReference>
<dbReference type="SUPFAM" id="SSF52980">
    <property type="entry name" value="Restriction endonuclease-like"/>
    <property type="match status" value="1"/>
</dbReference>
<gene>
    <name evidence="2" type="ORF">DAMNIGENAA_09670</name>
</gene>
<name>A0A9W6D228_9BACT</name>
<evidence type="ECO:0000313" key="2">
    <source>
        <dbReference type="EMBL" id="GLI33534.1"/>
    </source>
</evidence>
<sequence>MSEPAKRKATYEDLFSIPENMTGEIINGELVVTPRPSRNHVETTSSLGYRLGPSYQFGEGGPGGWIILIEPEIGFGEDILVPDLAGWRRERYPKEEPHNWISVPPDWICEVLSPSTLRRDKVEKTPIYARHGVSYLWFIDPIAKTLDAFRLQDGDWVLAGVYMENDKVRTEPFIDIEINLSDLWLETRFRRPLEESTKE</sequence>
<evidence type="ECO:0000259" key="1">
    <source>
        <dbReference type="Pfam" id="PF05685"/>
    </source>
</evidence>
<dbReference type="InterPro" id="IPR011335">
    <property type="entry name" value="Restrct_endonuc-II-like"/>
</dbReference>
<dbReference type="EMBL" id="BSDR01000001">
    <property type="protein sequence ID" value="GLI33534.1"/>
    <property type="molecule type" value="Genomic_DNA"/>
</dbReference>
<dbReference type="Gene3D" id="3.90.1570.10">
    <property type="entry name" value="tt1808, chain A"/>
    <property type="match status" value="1"/>
</dbReference>
<evidence type="ECO:0000313" key="3">
    <source>
        <dbReference type="Proteomes" id="UP001144372"/>
    </source>
</evidence>
<reference evidence="2" key="1">
    <citation type="submission" date="2022-12" db="EMBL/GenBank/DDBJ databases">
        <title>Reference genome sequencing for broad-spectrum identification of bacterial and archaeal isolates by mass spectrometry.</title>
        <authorList>
            <person name="Sekiguchi Y."/>
            <person name="Tourlousse D.M."/>
        </authorList>
    </citation>
    <scope>NUCLEOTIDE SEQUENCE</scope>
    <source>
        <strain evidence="2">ASRB1</strain>
    </source>
</reference>
<dbReference type="Pfam" id="PF05685">
    <property type="entry name" value="Uma2"/>
    <property type="match status" value="1"/>
</dbReference>